<comment type="caution">
    <text evidence="9">The sequence shown here is derived from an EMBL/GenBank/DDBJ whole genome shotgun (WGS) entry which is preliminary data.</text>
</comment>
<dbReference type="AlphaFoldDB" id="A0A418PY08"/>
<evidence type="ECO:0000259" key="8">
    <source>
        <dbReference type="PROSITE" id="PS51410"/>
    </source>
</evidence>
<dbReference type="InterPro" id="IPR018301">
    <property type="entry name" value="ArAA_hydroxylase_Fe/CU_BS"/>
</dbReference>
<dbReference type="InterPro" id="IPR036951">
    <property type="entry name" value="ArAA_hydroxylase_sf"/>
</dbReference>
<dbReference type="GO" id="GO:0005506">
    <property type="term" value="F:iron ion binding"/>
    <property type="evidence" value="ECO:0007669"/>
    <property type="project" value="InterPro"/>
</dbReference>
<dbReference type="RefSeq" id="WP_119533831.1">
    <property type="nucleotide sequence ID" value="NZ_QXTF01000005.1"/>
</dbReference>
<name>A0A418PY08_9SPHN</name>
<feature type="binding site" evidence="7">
    <location>
        <position position="176"/>
    </location>
    <ligand>
        <name>Fe cation</name>
        <dbReference type="ChEBI" id="CHEBI:24875"/>
    </ligand>
</feature>
<dbReference type="Gene3D" id="1.10.800.10">
    <property type="entry name" value="Aromatic amino acid hydroxylase"/>
    <property type="match status" value="1"/>
</dbReference>
<evidence type="ECO:0000313" key="10">
    <source>
        <dbReference type="Proteomes" id="UP000285023"/>
    </source>
</evidence>
<dbReference type="PROSITE" id="PS51410">
    <property type="entry name" value="BH4_AAA_HYDROXYL_2"/>
    <property type="match status" value="1"/>
</dbReference>
<evidence type="ECO:0000256" key="4">
    <source>
        <dbReference type="ARBA" id="ARBA00023002"/>
    </source>
</evidence>
<dbReference type="InterPro" id="IPR036329">
    <property type="entry name" value="Aro-AA_hydroxylase_C_sf"/>
</dbReference>
<dbReference type="PANTHER" id="PTHR11473:SF24">
    <property type="entry name" value="PHENYLALANINE-4-HYDROXYLASE"/>
    <property type="match status" value="1"/>
</dbReference>
<evidence type="ECO:0000313" key="9">
    <source>
        <dbReference type="EMBL" id="RIX26814.1"/>
    </source>
</evidence>
<evidence type="ECO:0000256" key="6">
    <source>
        <dbReference type="ARBA" id="ARBA00023033"/>
    </source>
</evidence>
<feature type="domain" description="Biopterin-dependent aromatic amino acid hydroxylase family profile" evidence="8">
    <location>
        <begin position="1"/>
        <end position="267"/>
    </location>
</feature>
<evidence type="ECO:0000256" key="5">
    <source>
        <dbReference type="ARBA" id="ARBA00023004"/>
    </source>
</evidence>
<evidence type="ECO:0000256" key="1">
    <source>
        <dbReference type="ARBA" id="ARBA00001954"/>
    </source>
</evidence>
<dbReference type="InterPro" id="IPR019774">
    <property type="entry name" value="Aromatic-AA_hydroxylase_C"/>
</dbReference>
<keyword evidence="3 7" id="KW-0479">Metal-binding</keyword>
<dbReference type="OrthoDB" id="9780502at2"/>
<comment type="cofactor">
    <cofactor evidence="1 7">
        <name>Fe(2+)</name>
        <dbReference type="ChEBI" id="CHEBI:29033"/>
    </cofactor>
</comment>
<feature type="binding site" evidence="7">
    <location>
        <position position="135"/>
    </location>
    <ligand>
        <name>Fe cation</name>
        <dbReference type="ChEBI" id="CHEBI:24875"/>
    </ligand>
</feature>
<keyword evidence="10" id="KW-1185">Reference proteome</keyword>
<sequence length="267" mass="29472">MFNPQPPIAGSAPASWHQQLVPQEWARFTADDHRVWDRLYKRQLPYLGDRIVRPFLDGLEGLGLGDGGIPELEALSDRLEAMTGWRLVSVAGIVPDHAFFDMLADRHFPIGNFIRSTDSLDYLEEPDCFHDIFGHVPMLTNRHVARLMEAMGRLGGSAIAAGHGEQVSRLYWHSVEFGLARESGEVKILGAGLASSFGEAHFALEADVPRPRFTLPDAAGTPYRNDCFQPLYFVSDSLEGVATELESVDLDALMALSNQASLGRRGL</sequence>
<evidence type="ECO:0000256" key="2">
    <source>
        <dbReference type="ARBA" id="ARBA00009712"/>
    </source>
</evidence>
<protein>
    <submittedName>
        <fullName evidence="9">Phenylalanine 4-monooxygenase</fullName>
    </submittedName>
</protein>
<reference evidence="9 10" key="1">
    <citation type="submission" date="2018-09" db="EMBL/GenBank/DDBJ databases">
        <title>Sphingomonas sp. DAC4.</title>
        <authorList>
            <person name="Seo T."/>
        </authorList>
    </citation>
    <scope>NUCLEOTIDE SEQUENCE [LARGE SCALE GENOMIC DNA]</scope>
    <source>
        <strain evidence="9 10">DAC4</strain>
    </source>
</reference>
<dbReference type="PRINTS" id="PR00372">
    <property type="entry name" value="FYWHYDRXLASE"/>
</dbReference>
<feature type="binding site" evidence="7">
    <location>
        <position position="130"/>
    </location>
    <ligand>
        <name>Fe cation</name>
        <dbReference type="ChEBI" id="CHEBI:24875"/>
    </ligand>
</feature>
<dbReference type="PROSITE" id="PS00367">
    <property type="entry name" value="BH4_AAA_HYDROXYL_1"/>
    <property type="match status" value="1"/>
</dbReference>
<gene>
    <name evidence="9" type="ORF">D3M59_11525</name>
</gene>
<comment type="similarity">
    <text evidence="2">Belongs to the biopterin-dependent aromatic amino acid hydroxylase family.</text>
</comment>
<dbReference type="InterPro" id="IPR001273">
    <property type="entry name" value="ArAA_hydroxylase"/>
</dbReference>
<accession>A0A418PY08</accession>
<keyword evidence="6 9" id="KW-0503">Monooxygenase</keyword>
<proteinExistence type="inferred from homology"/>
<keyword evidence="5 7" id="KW-0408">Iron</keyword>
<dbReference type="Proteomes" id="UP000285023">
    <property type="component" value="Unassembled WGS sequence"/>
</dbReference>
<dbReference type="SUPFAM" id="SSF56534">
    <property type="entry name" value="Aromatic aminoacid monoxygenases, catalytic and oligomerization domains"/>
    <property type="match status" value="1"/>
</dbReference>
<evidence type="ECO:0000256" key="3">
    <source>
        <dbReference type="ARBA" id="ARBA00022723"/>
    </source>
</evidence>
<evidence type="ECO:0000256" key="7">
    <source>
        <dbReference type="PIRSR" id="PIRSR601273-2"/>
    </source>
</evidence>
<dbReference type="EMBL" id="QXTF01000005">
    <property type="protein sequence ID" value="RIX26814.1"/>
    <property type="molecule type" value="Genomic_DNA"/>
</dbReference>
<organism evidence="9 10">
    <name type="scientific">Sphingomonas edaphi</name>
    <dbReference type="NCBI Taxonomy" id="2315689"/>
    <lineage>
        <taxon>Bacteria</taxon>
        <taxon>Pseudomonadati</taxon>
        <taxon>Pseudomonadota</taxon>
        <taxon>Alphaproteobacteria</taxon>
        <taxon>Sphingomonadales</taxon>
        <taxon>Sphingomonadaceae</taxon>
        <taxon>Sphingomonas</taxon>
    </lineage>
</organism>
<dbReference type="PANTHER" id="PTHR11473">
    <property type="entry name" value="AROMATIC AMINO ACID HYDROXYLASE"/>
    <property type="match status" value="1"/>
</dbReference>
<dbReference type="Pfam" id="PF00351">
    <property type="entry name" value="Biopterin_H"/>
    <property type="match status" value="1"/>
</dbReference>
<keyword evidence="4" id="KW-0560">Oxidoreductase</keyword>
<dbReference type="GO" id="GO:0004505">
    <property type="term" value="F:phenylalanine 4-monooxygenase activity"/>
    <property type="evidence" value="ECO:0007669"/>
    <property type="project" value="UniProtKB-ARBA"/>
</dbReference>